<feature type="domain" description="HTH araC/xylS-type" evidence="5">
    <location>
        <begin position="222"/>
        <end position="319"/>
    </location>
</feature>
<dbReference type="PANTHER" id="PTHR47894:SF1">
    <property type="entry name" value="HTH-TYPE TRANSCRIPTIONAL REGULATOR VQSM"/>
    <property type="match status" value="1"/>
</dbReference>
<dbReference type="PROSITE" id="PS01124">
    <property type="entry name" value="HTH_ARAC_FAMILY_2"/>
    <property type="match status" value="1"/>
</dbReference>
<dbReference type="GO" id="GO:0000976">
    <property type="term" value="F:transcription cis-regulatory region binding"/>
    <property type="evidence" value="ECO:0007669"/>
    <property type="project" value="TreeGrafter"/>
</dbReference>
<dbReference type="Pfam" id="PF12833">
    <property type="entry name" value="HTH_18"/>
    <property type="match status" value="1"/>
</dbReference>
<dbReference type="PANTHER" id="PTHR47894">
    <property type="entry name" value="HTH-TYPE TRANSCRIPTIONAL REGULATOR GADX"/>
    <property type="match status" value="1"/>
</dbReference>
<keyword evidence="7" id="KW-1185">Reference proteome</keyword>
<dbReference type="SMART" id="SM00342">
    <property type="entry name" value="HTH_ARAC"/>
    <property type="match status" value="1"/>
</dbReference>
<comment type="caution">
    <text evidence="6">The sequence shown here is derived from an EMBL/GenBank/DDBJ whole genome shotgun (WGS) entry which is preliminary data.</text>
</comment>
<reference evidence="6 7" key="1">
    <citation type="submission" date="2019-09" db="EMBL/GenBank/DDBJ databases">
        <title>Parvibaculum sedimenti sp. nov., isolated from sediment.</title>
        <authorList>
            <person name="Wang Y."/>
        </authorList>
    </citation>
    <scope>NUCLEOTIDE SEQUENCE [LARGE SCALE GENOMIC DNA]</scope>
    <source>
        <strain evidence="6 7">HXT-9</strain>
    </source>
</reference>
<feature type="region of interest" description="Disordered" evidence="4">
    <location>
        <begin position="311"/>
        <end position="337"/>
    </location>
</feature>
<sequence>MRIEPAYVSAFANAIRECGYDPAQFGLKREAIVDEDEIFDLFVRVLAVVEDPTIGLRLGTALHIGTHGVLGHALMSCRTLRQAAEILVRHNPLRSRRGSVSLALTPDHAILTFTPPFHVPGAPWFLPEVFLAAGAAVIRQLSGTDLSSCSLEFTHLPHMDEEKYQEILGLPVFFGRTQNRFIGPRPAVDFPLPTANDAVAEMYLRQCNKLLREMDAASGSASEVRHVLLSSRGRFPSAREVASSLNMSERTLRRRLDEEATSFMQIVDDVRNHLAKQYLNETKLTIAEVGELLGFDDAANFRRAFKRWNGYPPRSMREADQPDAPEDAAEAAAKAAD</sequence>
<dbReference type="Proteomes" id="UP000468901">
    <property type="component" value="Unassembled WGS sequence"/>
</dbReference>
<dbReference type="InterPro" id="IPR032687">
    <property type="entry name" value="AraC-type_N"/>
</dbReference>
<evidence type="ECO:0000256" key="2">
    <source>
        <dbReference type="ARBA" id="ARBA00023125"/>
    </source>
</evidence>
<dbReference type="EMBL" id="WESC01000020">
    <property type="protein sequence ID" value="KAB7738559.1"/>
    <property type="molecule type" value="Genomic_DNA"/>
</dbReference>
<evidence type="ECO:0000313" key="7">
    <source>
        <dbReference type="Proteomes" id="UP000468901"/>
    </source>
</evidence>
<keyword evidence="1" id="KW-0805">Transcription regulation</keyword>
<keyword evidence="3" id="KW-0804">Transcription</keyword>
<dbReference type="InterPro" id="IPR009057">
    <property type="entry name" value="Homeodomain-like_sf"/>
</dbReference>
<keyword evidence="2" id="KW-0238">DNA-binding</keyword>
<organism evidence="6 7">
    <name type="scientific">Parvibaculum sedimenti</name>
    <dbReference type="NCBI Taxonomy" id="2608632"/>
    <lineage>
        <taxon>Bacteria</taxon>
        <taxon>Pseudomonadati</taxon>
        <taxon>Pseudomonadota</taxon>
        <taxon>Alphaproteobacteria</taxon>
        <taxon>Hyphomicrobiales</taxon>
        <taxon>Parvibaculaceae</taxon>
        <taxon>Parvibaculum</taxon>
    </lineage>
</organism>
<name>A0A6N6VE87_9HYPH</name>
<evidence type="ECO:0000259" key="5">
    <source>
        <dbReference type="PROSITE" id="PS01124"/>
    </source>
</evidence>
<dbReference type="InterPro" id="IPR018060">
    <property type="entry name" value="HTH_AraC"/>
</dbReference>
<dbReference type="Gene3D" id="1.10.10.60">
    <property type="entry name" value="Homeodomain-like"/>
    <property type="match status" value="1"/>
</dbReference>
<protein>
    <submittedName>
        <fullName evidence="6">Helix-turn-helix domain-containing protein</fullName>
    </submittedName>
</protein>
<dbReference type="Pfam" id="PF12625">
    <property type="entry name" value="Arabinose_bd"/>
    <property type="match status" value="1"/>
</dbReference>
<proteinExistence type="predicted"/>
<gene>
    <name evidence="6" type="ORF">F2P47_16735</name>
</gene>
<evidence type="ECO:0000256" key="4">
    <source>
        <dbReference type="SAM" id="MobiDB-lite"/>
    </source>
</evidence>
<dbReference type="AlphaFoldDB" id="A0A6N6VE87"/>
<dbReference type="GO" id="GO:0005829">
    <property type="term" value="C:cytosol"/>
    <property type="evidence" value="ECO:0007669"/>
    <property type="project" value="TreeGrafter"/>
</dbReference>
<dbReference type="GO" id="GO:0003700">
    <property type="term" value="F:DNA-binding transcription factor activity"/>
    <property type="evidence" value="ECO:0007669"/>
    <property type="project" value="InterPro"/>
</dbReference>
<dbReference type="SUPFAM" id="SSF46689">
    <property type="entry name" value="Homeodomain-like"/>
    <property type="match status" value="1"/>
</dbReference>
<evidence type="ECO:0000256" key="3">
    <source>
        <dbReference type="ARBA" id="ARBA00023163"/>
    </source>
</evidence>
<accession>A0A6N6VE87</accession>
<dbReference type="RefSeq" id="WP_152217535.1">
    <property type="nucleotide sequence ID" value="NZ_JBAQYD010000380.1"/>
</dbReference>
<evidence type="ECO:0000256" key="1">
    <source>
        <dbReference type="ARBA" id="ARBA00023015"/>
    </source>
</evidence>
<evidence type="ECO:0000313" key="6">
    <source>
        <dbReference type="EMBL" id="KAB7738559.1"/>
    </source>
</evidence>